<dbReference type="HOGENOM" id="CLU_000960_28_1_11"/>
<evidence type="ECO:0000256" key="1">
    <source>
        <dbReference type="ARBA" id="ARBA00004651"/>
    </source>
</evidence>
<feature type="transmembrane region" description="Helical" evidence="8">
    <location>
        <begin position="29"/>
        <end position="50"/>
    </location>
</feature>
<dbReference type="PROSITE" id="PS50850">
    <property type="entry name" value="MFS"/>
    <property type="match status" value="1"/>
</dbReference>
<feature type="transmembrane region" description="Helical" evidence="8">
    <location>
        <begin position="376"/>
        <end position="398"/>
    </location>
</feature>
<evidence type="ECO:0000256" key="3">
    <source>
        <dbReference type="ARBA" id="ARBA00022448"/>
    </source>
</evidence>
<evidence type="ECO:0000256" key="2">
    <source>
        <dbReference type="ARBA" id="ARBA00008537"/>
    </source>
</evidence>
<feature type="transmembrane region" description="Helical" evidence="8">
    <location>
        <begin position="213"/>
        <end position="232"/>
    </location>
</feature>
<dbReference type="GO" id="GO:0022857">
    <property type="term" value="F:transmembrane transporter activity"/>
    <property type="evidence" value="ECO:0007669"/>
    <property type="project" value="InterPro"/>
</dbReference>
<keyword evidence="11" id="KW-1185">Reference proteome</keyword>
<dbReference type="InterPro" id="IPR004638">
    <property type="entry name" value="EmrB-like"/>
</dbReference>
<dbReference type="NCBIfam" id="TIGR00711">
    <property type="entry name" value="efflux_EmrB"/>
    <property type="match status" value="1"/>
</dbReference>
<dbReference type="SUPFAM" id="SSF103473">
    <property type="entry name" value="MFS general substrate transporter"/>
    <property type="match status" value="1"/>
</dbReference>
<protein>
    <submittedName>
        <fullName evidence="10">Drug-transport integral membrane protein</fullName>
    </submittedName>
</protein>
<comment type="similarity">
    <text evidence="2">Belongs to the major facilitator superfamily. EmrB family.</text>
</comment>
<feature type="transmembrane region" description="Helical" evidence="8">
    <location>
        <begin position="62"/>
        <end position="83"/>
    </location>
</feature>
<organism evidence="10 11">
    <name type="scientific">Mycobacterium marinum (strain ATCC BAA-535 / M)</name>
    <dbReference type="NCBI Taxonomy" id="216594"/>
    <lineage>
        <taxon>Bacteria</taxon>
        <taxon>Bacillati</taxon>
        <taxon>Actinomycetota</taxon>
        <taxon>Actinomycetes</taxon>
        <taxon>Mycobacteriales</taxon>
        <taxon>Mycobacteriaceae</taxon>
        <taxon>Mycobacterium</taxon>
        <taxon>Mycobacterium ulcerans group</taxon>
    </lineage>
</organism>
<feature type="transmembrane region" description="Helical" evidence="8">
    <location>
        <begin position="476"/>
        <end position="496"/>
    </location>
</feature>
<keyword evidence="4" id="KW-1003">Cell membrane</keyword>
<dbReference type="STRING" id="216594.MMAR_3825"/>
<feature type="transmembrane region" description="Helical" evidence="8">
    <location>
        <begin position="152"/>
        <end position="171"/>
    </location>
</feature>
<dbReference type="OrthoDB" id="7375466at2"/>
<evidence type="ECO:0000256" key="6">
    <source>
        <dbReference type="ARBA" id="ARBA00022989"/>
    </source>
</evidence>
<dbReference type="EMBL" id="CP000854">
    <property type="protein sequence ID" value="ACC42235.1"/>
    <property type="molecule type" value="Genomic_DNA"/>
</dbReference>
<dbReference type="Proteomes" id="UP000001190">
    <property type="component" value="Chromosome"/>
</dbReference>
<dbReference type="PANTHER" id="PTHR42718">
    <property type="entry name" value="MAJOR FACILITATOR SUPERFAMILY MULTIDRUG TRANSPORTER MFSC"/>
    <property type="match status" value="1"/>
</dbReference>
<keyword evidence="5 8" id="KW-0812">Transmembrane</keyword>
<gene>
    <name evidence="10" type="ordered locus">MMAR_3825</name>
</gene>
<feature type="transmembrane region" description="Helical" evidence="8">
    <location>
        <begin position="183"/>
        <end position="206"/>
    </location>
</feature>
<dbReference type="FunFam" id="1.20.1720.10:FF:000021">
    <property type="entry name" value="Drug resistance transporter, EmrB/QacA subfamily"/>
    <property type="match status" value="1"/>
</dbReference>
<proteinExistence type="inferred from homology"/>
<feature type="domain" description="Major facilitator superfamily (MFS) profile" evidence="9">
    <location>
        <begin position="29"/>
        <end position="498"/>
    </location>
</feature>
<sequence length="511" mass="53326">MIGASLVAGRARRIARGTRRARSLNPWPALWAMLVGYFMIVLDSTVVMLANPSIMADQHTSYYLVIWVTSAYLLTYAAPLLVAGRLGDRFGPKNIYVIGLAVFTAASLWCGLSGSIGMLITARAVQGLGASLLFPQTLSIITRIFEPQRRGVALAIWTATGGVATLVGPLAGGVLVQALGWQWIFFINVPIGLAGLVLAALLLPVLPVHRPQLDLLGAALSALGVFLVLFALQEGQHAGWAPWTSMMLIGGVGVIAVFVYWQSVNRGDPLVPLKIFSDRNFSLSSIGVAAVAFATTAMMVPAMFFVQSAVGLSPIRSAALIAPMVVMSGVVSPLVGKIVDRYHPKLVVSSAFTMLAVALTWLSIEMSLSTPIWRLVLPITALGVAIPFVWAPLAAIGSRDLPAQLAGTGAGVYTAARQVGAVLGASGMAAFMTARIAAEMPPSPGNSPALRGSDGTAVRLPGLLREPFSVAMSQSMLLPACVALCGVAAGLFMLGFSGSTDTGHEAADQPG</sequence>
<dbReference type="InterPro" id="IPR011701">
    <property type="entry name" value="MFS"/>
</dbReference>
<comment type="subcellular location">
    <subcellularLocation>
        <location evidence="1">Cell membrane</location>
        <topology evidence="1">Multi-pass membrane protein</topology>
    </subcellularLocation>
</comment>
<dbReference type="PANTHER" id="PTHR42718:SF42">
    <property type="entry name" value="EXPORT PROTEIN"/>
    <property type="match status" value="1"/>
</dbReference>
<feature type="transmembrane region" description="Helical" evidence="8">
    <location>
        <begin position="318"/>
        <end position="339"/>
    </location>
</feature>
<dbReference type="Pfam" id="PF07690">
    <property type="entry name" value="MFS_1"/>
    <property type="match status" value="1"/>
</dbReference>
<evidence type="ECO:0000313" key="10">
    <source>
        <dbReference type="EMBL" id="ACC42235.1"/>
    </source>
</evidence>
<name>B2HNI2_MYCMM</name>
<feature type="transmembrane region" description="Helical" evidence="8">
    <location>
        <begin position="281"/>
        <end position="306"/>
    </location>
</feature>
<feature type="transmembrane region" description="Helical" evidence="8">
    <location>
        <begin position="95"/>
        <end position="120"/>
    </location>
</feature>
<feature type="transmembrane region" description="Helical" evidence="8">
    <location>
        <begin position="419"/>
        <end position="438"/>
    </location>
</feature>
<dbReference type="CDD" id="cd17321">
    <property type="entry name" value="MFS_MMR_MDR_like"/>
    <property type="match status" value="1"/>
</dbReference>
<dbReference type="GO" id="GO:0005886">
    <property type="term" value="C:plasma membrane"/>
    <property type="evidence" value="ECO:0007669"/>
    <property type="project" value="UniProtKB-SubCell"/>
</dbReference>
<accession>B2HNI2</accession>
<feature type="transmembrane region" description="Helical" evidence="8">
    <location>
        <begin position="238"/>
        <end position="261"/>
    </location>
</feature>
<keyword evidence="7 8" id="KW-0472">Membrane</keyword>
<dbReference type="Gene3D" id="1.20.1720.10">
    <property type="entry name" value="Multidrug resistance protein D"/>
    <property type="match status" value="1"/>
</dbReference>
<dbReference type="InterPro" id="IPR020846">
    <property type="entry name" value="MFS_dom"/>
</dbReference>
<evidence type="ECO:0000256" key="8">
    <source>
        <dbReference type="SAM" id="Phobius"/>
    </source>
</evidence>
<dbReference type="KEGG" id="mmi:MMAR_3825"/>
<evidence type="ECO:0000313" key="11">
    <source>
        <dbReference type="Proteomes" id="UP000001190"/>
    </source>
</evidence>
<keyword evidence="3" id="KW-0813">Transport</keyword>
<keyword evidence="6 8" id="KW-1133">Transmembrane helix</keyword>
<dbReference type="eggNOG" id="COG0477">
    <property type="taxonomic scope" value="Bacteria"/>
</dbReference>
<evidence type="ECO:0000259" key="9">
    <source>
        <dbReference type="PROSITE" id="PS50850"/>
    </source>
</evidence>
<evidence type="ECO:0000256" key="4">
    <source>
        <dbReference type="ARBA" id="ARBA00022475"/>
    </source>
</evidence>
<feature type="transmembrane region" description="Helical" evidence="8">
    <location>
        <begin position="346"/>
        <end position="364"/>
    </location>
</feature>
<evidence type="ECO:0000256" key="5">
    <source>
        <dbReference type="ARBA" id="ARBA00022692"/>
    </source>
</evidence>
<evidence type="ECO:0000256" key="7">
    <source>
        <dbReference type="ARBA" id="ARBA00023136"/>
    </source>
</evidence>
<dbReference type="RefSeq" id="WP_012395425.1">
    <property type="nucleotide sequence ID" value="NC_010612.1"/>
</dbReference>
<dbReference type="InterPro" id="IPR036259">
    <property type="entry name" value="MFS_trans_sf"/>
</dbReference>
<dbReference type="Gene3D" id="1.20.1250.20">
    <property type="entry name" value="MFS general substrate transporter like domains"/>
    <property type="match status" value="1"/>
</dbReference>
<reference evidence="10 11" key="1">
    <citation type="journal article" date="2008" name="Genome Res.">
        <title>Insights from the complete genome sequence of Mycobacterium marinum on the evolution of Mycobacterium tuberculosis.</title>
        <authorList>
            <person name="Stinear T.P."/>
            <person name="Seemann T."/>
            <person name="Harrison P.F."/>
            <person name="Jenkin G.A."/>
            <person name="Davies J.K."/>
            <person name="Johnson P.D."/>
            <person name="Abdellah Z."/>
            <person name="Arrowsmith C."/>
            <person name="Chillingworth T."/>
            <person name="Churcher C."/>
            <person name="Clarke K."/>
            <person name="Cronin A."/>
            <person name="Davis P."/>
            <person name="Goodhead I."/>
            <person name="Holroyd N."/>
            <person name="Jagels K."/>
            <person name="Lord A."/>
            <person name="Moule S."/>
            <person name="Mungall K."/>
            <person name="Norbertczak H."/>
            <person name="Quail M.A."/>
            <person name="Rabbinowitsch E."/>
            <person name="Walker D."/>
            <person name="White B."/>
            <person name="Whitehead S."/>
            <person name="Small P.L."/>
            <person name="Brosch R."/>
            <person name="Ramakrishnan L."/>
            <person name="Fischbach M.A."/>
            <person name="Parkhill J."/>
            <person name="Cole S.T."/>
        </authorList>
    </citation>
    <scope>NUCLEOTIDE SEQUENCE [LARGE SCALE GENOMIC DNA]</scope>
    <source>
        <strain evidence="11">ATCC BAA-535 / M</strain>
    </source>
</reference>
<dbReference type="AlphaFoldDB" id="B2HNI2"/>